<dbReference type="UniPathway" id="UPA00629">
    <property type="reaction ID" value="UER00684"/>
</dbReference>
<accession>A0A1X9MMJ5</accession>
<feature type="active site" description="For ring-opening step" evidence="4">
    <location>
        <position position="136"/>
    </location>
</feature>
<dbReference type="GO" id="GO:0019262">
    <property type="term" value="P:N-acetylneuraminate catabolic process"/>
    <property type="evidence" value="ECO:0007669"/>
    <property type="project" value="UniProtKB-UniRule"/>
</dbReference>
<proteinExistence type="inferred from homology"/>
<comment type="caution">
    <text evidence="4">Lacks conserved residue(s) required for the propagation of feature annotation.</text>
</comment>
<dbReference type="PROSITE" id="PS01161">
    <property type="entry name" value="GLC_GALNAC_ISOMERASE"/>
    <property type="match status" value="1"/>
</dbReference>
<dbReference type="HAMAP" id="MF_01241">
    <property type="entry name" value="GlcN6P_deamin"/>
    <property type="match status" value="1"/>
</dbReference>
<dbReference type="KEGG" id="bkw:BkAM31D_22480"/>
<dbReference type="EMBL" id="CP020814">
    <property type="protein sequence ID" value="ARK32402.1"/>
    <property type="molecule type" value="Genomic_DNA"/>
</dbReference>
<dbReference type="FunFam" id="3.40.50.1360:FF:000003">
    <property type="entry name" value="Glucosamine-6-phosphate deaminase"/>
    <property type="match status" value="1"/>
</dbReference>
<organism evidence="6 7">
    <name type="scientific">Halalkalibacter krulwichiae</name>
    <dbReference type="NCBI Taxonomy" id="199441"/>
    <lineage>
        <taxon>Bacteria</taxon>
        <taxon>Bacillati</taxon>
        <taxon>Bacillota</taxon>
        <taxon>Bacilli</taxon>
        <taxon>Bacillales</taxon>
        <taxon>Bacillaceae</taxon>
        <taxon>Halalkalibacter</taxon>
    </lineage>
</organism>
<evidence type="ECO:0000256" key="3">
    <source>
        <dbReference type="ARBA" id="ARBA00023277"/>
    </source>
</evidence>
<dbReference type="NCBIfam" id="TIGR00502">
    <property type="entry name" value="nagB"/>
    <property type="match status" value="1"/>
</dbReference>
<sequence>MELIKTNDYQEMSRVAADIIIQKVKQSKQFTLGLATGSTPEGLYGNLIEDQKQNATSYRHVTTFNLDEYVGMKRSDPNSYHYYMKTQLFDSIDIPVSQIHLPKGDATDLGQECLCYEELIQANGGIDLQVLGIGQNGHIGFNEPGTSLHSKTHVVELAESTREANARFFPSIEEVPTQAITMGISTIVQSKQILLLVSGNKKEQALKRLLQGKISEEFPASILNQHENVTIIADKEALSGVLIES</sequence>
<evidence type="ECO:0000256" key="1">
    <source>
        <dbReference type="ARBA" id="ARBA00000644"/>
    </source>
</evidence>
<evidence type="ECO:0000313" key="6">
    <source>
        <dbReference type="EMBL" id="ARK32402.1"/>
    </source>
</evidence>
<dbReference type="PANTHER" id="PTHR11280:SF5">
    <property type="entry name" value="GLUCOSAMINE-6-PHOSPHATE ISOMERASE"/>
    <property type="match status" value="1"/>
</dbReference>
<dbReference type="SUPFAM" id="SSF100950">
    <property type="entry name" value="NagB/RpiA/CoA transferase-like"/>
    <property type="match status" value="1"/>
</dbReference>
<dbReference type="InterPro" id="IPR018321">
    <property type="entry name" value="Glucosamine6P_isomerase_CS"/>
</dbReference>
<dbReference type="InterPro" id="IPR037171">
    <property type="entry name" value="NagB/RpiA_transferase-like"/>
</dbReference>
<keyword evidence="2 4" id="KW-0378">Hydrolase</keyword>
<dbReference type="Gene3D" id="3.40.50.1360">
    <property type="match status" value="1"/>
</dbReference>
<feature type="active site" description="Proton acceptor; for enolization step" evidence="4">
    <location>
        <position position="67"/>
    </location>
</feature>
<keyword evidence="7" id="KW-1185">Reference proteome</keyword>
<comment type="similarity">
    <text evidence="4">Belongs to the glucosamine/galactosamine-6-phosphate isomerase family. NagB subfamily.</text>
</comment>
<dbReference type="GO" id="GO:0005737">
    <property type="term" value="C:cytoplasm"/>
    <property type="evidence" value="ECO:0007669"/>
    <property type="project" value="TreeGrafter"/>
</dbReference>
<dbReference type="CDD" id="cd01399">
    <property type="entry name" value="GlcN6P_deaminase"/>
    <property type="match status" value="1"/>
</dbReference>
<dbReference type="GO" id="GO:0005975">
    <property type="term" value="P:carbohydrate metabolic process"/>
    <property type="evidence" value="ECO:0007669"/>
    <property type="project" value="InterPro"/>
</dbReference>
<dbReference type="InterPro" id="IPR006148">
    <property type="entry name" value="Glc/Gal-6P_isomerase"/>
</dbReference>
<dbReference type="GO" id="GO:0042802">
    <property type="term" value="F:identical protein binding"/>
    <property type="evidence" value="ECO:0007669"/>
    <property type="project" value="TreeGrafter"/>
</dbReference>
<evidence type="ECO:0000259" key="5">
    <source>
        <dbReference type="Pfam" id="PF01182"/>
    </source>
</evidence>
<evidence type="ECO:0000256" key="4">
    <source>
        <dbReference type="HAMAP-Rule" id="MF_01241"/>
    </source>
</evidence>
<dbReference type="GO" id="GO:0006046">
    <property type="term" value="P:N-acetylglucosamine catabolic process"/>
    <property type="evidence" value="ECO:0007669"/>
    <property type="project" value="UniProtKB-UniRule"/>
</dbReference>
<comment type="catalytic activity">
    <reaction evidence="1 4">
        <text>alpha-D-glucosamine 6-phosphate + H2O = beta-D-fructose 6-phosphate + NH4(+)</text>
        <dbReference type="Rhea" id="RHEA:12172"/>
        <dbReference type="ChEBI" id="CHEBI:15377"/>
        <dbReference type="ChEBI" id="CHEBI:28938"/>
        <dbReference type="ChEBI" id="CHEBI:57634"/>
        <dbReference type="ChEBI" id="CHEBI:75989"/>
        <dbReference type="EC" id="3.5.99.6"/>
    </reaction>
</comment>
<dbReference type="Proteomes" id="UP000193006">
    <property type="component" value="Chromosome"/>
</dbReference>
<protein>
    <recommendedName>
        <fullName evidence="4">Glucosamine-6-phosphate deaminase</fullName>
        <ecNumber evidence="4">3.5.99.6</ecNumber>
    </recommendedName>
    <alternativeName>
        <fullName evidence="4">GlcN6P deaminase</fullName>
        <shortName evidence="4">GNPDA</shortName>
    </alternativeName>
    <alternativeName>
        <fullName evidence="4">Glucosamine-6-phosphate isomerase</fullName>
    </alternativeName>
</protein>
<dbReference type="InterPro" id="IPR004547">
    <property type="entry name" value="Glucosamine6P_isomerase"/>
</dbReference>
<comment type="function">
    <text evidence="4">Catalyzes the reversible isomerization-deamination of glucosamine 6-phosphate (GlcN6P) to form fructose 6-phosphate (Fru6P) and ammonium ion.</text>
</comment>
<name>A0A1X9MMJ5_9BACI</name>
<dbReference type="Pfam" id="PF01182">
    <property type="entry name" value="Glucosamine_iso"/>
    <property type="match status" value="1"/>
</dbReference>
<gene>
    <name evidence="6" type="primary">nagB_2</name>
    <name evidence="4" type="synonym">nagB</name>
    <name evidence="6" type="ORF">BkAM31D_22480</name>
</gene>
<dbReference type="RefSeq" id="WP_066157353.1">
    <property type="nucleotide sequence ID" value="NZ_CP020814.1"/>
</dbReference>
<dbReference type="GO" id="GO:0006043">
    <property type="term" value="P:glucosamine catabolic process"/>
    <property type="evidence" value="ECO:0007669"/>
    <property type="project" value="TreeGrafter"/>
</dbReference>
<evidence type="ECO:0000313" key="7">
    <source>
        <dbReference type="Proteomes" id="UP000193006"/>
    </source>
</evidence>
<reference evidence="6 7" key="1">
    <citation type="submission" date="2017-04" db="EMBL/GenBank/DDBJ databases">
        <title>Bacillus krulwichiae AM31D Genome sequencing and assembly.</title>
        <authorList>
            <person name="Krulwich T.A."/>
            <person name="Anastor L."/>
            <person name="Ehrlich R."/>
            <person name="Ehrlich G.D."/>
            <person name="Janto B."/>
        </authorList>
    </citation>
    <scope>NUCLEOTIDE SEQUENCE [LARGE SCALE GENOMIC DNA]</scope>
    <source>
        <strain evidence="6 7">AM31D</strain>
    </source>
</reference>
<dbReference type="EC" id="3.5.99.6" evidence="4"/>
<evidence type="ECO:0000256" key="2">
    <source>
        <dbReference type="ARBA" id="ARBA00022801"/>
    </source>
</evidence>
<comment type="pathway">
    <text evidence="4">Amino-sugar metabolism; N-acetylneuraminate degradation; D-fructose 6-phosphate from N-acetylneuraminate: step 5/5.</text>
</comment>
<feature type="active site" description="Proton acceptor; for ring-opening step" evidence="4">
    <location>
        <position position="138"/>
    </location>
</feature>
<dbReference type="AlphaFoldDB" id="A0A1X9MMJ5"/>
<dbReference type="STRING" id="199441.BkAM31D_22480"/>
<keyword evidence="3 4" id="KW-0119">Carbohydrate metabolism</keyword>
<dbReference type="GO" id="GO:0004342">
    <property type="term" value="F:glucosamine-6-phosphate deaminase activity"/>
    <property type="evidence" value="ECO:0007669"/>
    <property type="project" value="UniProtKB-UniRule"/>
</dbReference>
<feature type="active site" description="For ring-opening step" evidence="4">
    <location>
        <position position="143"/>
    </location>
</feature>
<feature type="domain" description="Glucosamine/galactosamine-6-phosphate isomerase" evidence="5">
    <location>
        <begin position="12"/>
        <end position="229"/>
    </location>
</feature>
<dbReference type="PANTHER" id="PTHR11280">
    <property type="entry name" value="GLUCOSAMINE-6-PHOSPHATE ISOMERASE"/>
    <property type="match status" value="1"/>
</dbReference>